<name>A0A0F9FZM8_9ZZZZ</name>
<gene>
    <name evidence="1" type="ORF">LCGC14_2181860</name>
</gene>
<evidence type="ECO:0000313" key="1">
    <source>
        <dbReference type="EMBL" id="KKL62775.1"/>
    </source>
</evidence>
<accession>A0A0F9FZM8</accession>
<comment type="caution">
    <text evidence="1">The sequence shown here is derived from an EMBL/GenBank/DDBJ whole genome shotgun (WGS) entry which is preliminary data.</text>
</comment>
<dbReference type="EMBL" id="LAZR01028385">
    <property type="protein sequence ID" value="KKL62775.1"/>
    <property type="molecule type" value="Genomic_DNA"/>
</dbReference>
<proteinExistence type="predicted"/>
<organism evidence="1">
    <name type="scientific">marine sediment metagenome</name>
    <dbReference type="NCBI Taxonomy" id="412755"/>
    <lineage>
        <taxon>unclassified sequences</taxon>
        <taxon>metagenomes</taxon>
        <taxon>ecological metagenomes</taxon>
    </lineage>
</organism>
<sequence length="120" mass="13339">MSTQVLCAECKMPMPDTEPCMECGRKVCDKHFDPMSGVCLGCPGEDPIGHEGQPIPRPGVLAEQTSNVLQAVDRRIEEFRRDQAIARADHLQVIRTMLNEHRSDVFSDVAKLMQASEVTT</sequence>
<reference evidence="1" key="1">
    <citation type="journal article" date="2015" name="Nature">
        <title>Complex archaea that bridge the gap between prokaryotes and eukaryotes.</title>
        <authorList>
            <person name="Spang A."/>
            <person name="Saw J.H."/>
            <person name="Jorgensen S.L."/>
            <person name="Zaremba-Niedzwiedzka K."/>
            <person name="Martijn J."/>
            <person name="Lind A.E."/>
            <person name="van Eijk R."/>
            <person name="Schleper C."/>
            <person name="Guy L."/>
            <person name="Ettema T.J."/>
        </authorList>
    </citation>
    <scope>NUCLEOTIDE SEQUENCE</scope>
</reference>
<protein>
    <submittedName>
        <fullName evidence="1">Uncharacterized protein</fullName>
    </submittedName>
</protein>
<dbReference type="AlphaFoldDB" id="A0A0F9FZM8"/>